<dbReference type="InterPro" id="IPR014710">
    <property type="entry name" value="RmlC-like_jellyroll"/>
</dbReference>
<keyword evidence="3" id="KW-1185">Reference proteome</keyword>
<comment type="caution">
    <text evidence="2">The sequence shown here is derived from an EMBL/GenBank/DDBJ whole genome shotgun (WGS) entry which is preliminary data.</text>
</comment>
<proteinExistence type="predicted"/>
<organism evidence="2 3">
    <name type="scientific">Marivirga atlantica</name>
    <dbReference type="NCBI Taxonomy" id="1548457"/>
    <lineage>
        <taxon>Bacteria</taxon>
        <taxon>Pseudomonadati</taxon>
        <taxon>Bacteroidota</taxon>
        <taxon>Cytophagia</taxon>
        <taxon>Cytophagales</taxon>
        <taxon>Marivirgaceae</taxon>
        <taxon>Marivirga</taxon>
    </lineage>
</organism>
<dbReference type="SUPFAM" id="SSF51206">
    <property type="entry name" value="cAMP-binding domain-like"/>
    <property type="match status" value="1"/>
</dbReference>
<dbReference type="Pfam" id="PF00027">
    <property type="entry name" value="cNMP_binding"/>
    <property type="match status" value="1"/>
</dbReference>
<dbReference type="InterPro" id="IPR000595">
    <property type="entry name" value="cNMP-bd_dom"/>
</dbReference>
<evidence type="ECO:0000259" key="1">
    <source>
        <dbReference type="PROSITE" id="PS50042"/>
    </source>
</evidence>
<dbReference type="Proteomes" id="UP000642920">
    <property type="component" value="Unassembled WGS sequence"/>
</dbReference>
<dbReference type="PROSITE" id="PS50042">
    <property type="entry name" value="CNMP_BINDING_3"/>
    <property type="match status" value="1"/>
</dbReference>
<feature type="domain" description="Cyclic nucleotide-binding" evidence="1">
    <location>
        <begin position="7"/>
        <end position="72"/>
    </location>
</feature>
<evidence type="ECO:0000313" key="3">
    <source>
        <dbReference type="Proteomes" id="UP000642920"/>
    </source>
</evidence>
<reference evidence="2" key="1">
    <citation type="submission" date="2021-01" db="EMBL/GenBank/DDBJ databases">
        <title>Marivirga sp. nov., isolated from intertidal surface sediments.</title>
        <authorList>
            <person name="Zhang M."/>
        </authorList>
    </citation>
    <scope>NUCLEOTIDE SEQUENCE</scope>
    <source>
        <strain evidence="2">SM1354</strain>
    </source>
</reference>
<dbReference type="EMBL" id="JAERQG010000001">
    <property type="protein sequence ID" value="MBL0764896.1"/>
    <property type="molecule type" value="Genomic_DNA"/>
</dbReference>
<accession>A0A937ADV9</accession>
<dbReference type="AlphaFoldDB" id="A0A937ADV9"/>
<evidence type="ECO:0000313" key="2">
    <source>
        <dbReference type="EMBL" id="MBL0764896.1"/>
    </source>
</evidence>
<dbReference type="InterPro" id="IPR018490">
    <property type="entry name" value="cNMP-bd_dom_sf"/>
</dbReference>
<sequence>MKNFLGQMQVLTGEEVEIIAENTILKDYKKGSLLLKEGEIPKYCYMVLSGCVREFVIIDGEEKSTAFYTEGDKITSYTDQGKGFASKHYLECIENCILTISTENFEEELRKLVPRLDAIIIEVAKEKSGKEKQEWTKFISSSPEERYQNLMETRPTLLNRVPQVQLASFLGIKPESLSRLRKRIHEKNKQA</sequence>
<gene>
    <name evidence="2" type="ORF">JKP34_06515</name>
</gene>
<protein>
    <submittedName>
        <fullName evidence="2">Crp/Fnr family transcriptional regulator</fullName>
    </submittedName>
</protein>
<dbReference type="CDD" id="cd00038">
    <property type="entry name" value="CAP_ED"/>
    <property type="match status" value="1"/>
</dbReference>
<name>A0A937ADV9_9BACT</name>
<dbReference type="Gene3D" id="2.60.120.10">
    <property type="entry name" value="Jelly Rolls"/>
    <property type="match status" value="1"/>
</dbReference>
<dbReference type="RefSeq" id="WP_201918909.1">
    <property type="nucleotide sequence ID" value="NZ_JAERQG010000001.1"/>
</dbReference>